<comment type="caution">
    <text evidence="4">The sequence shown here is derived from an EMBL/GenBank/DDBJ whole genome shotgun (WGS) entry which is preliminary data.</text>
</comment>
<keyword evidence="1 2" id="KW-0238">DNA-binding</keyword>
<evidence type="ECO:0000259" key="3">
    <source>
        <dbReference type="PROSITE" id="PS50977"/>
    </source>
</evidence>
<evidence type="ECO:0000313" key="5">
    <source>
        <dbReference type="Proteomes" id="UP001500618"/>
    </source>
</evidence>
<dbReference type="SUPFAM" id="SSF46689">
    <property type="entry name" value="Homeodomain-like"/>
    <property type="match status" value="1"/>
</dbReference>
<sequence length="203" mass="22261">MSSTGRIDKRQAILDVAFEVFARQGYAQTQVREIADAAGVAKPTVYSHFGDKETLFRAAMAAAAAQVDAENLPILDRLRDPGDDLAATLRDVSYRLIQACCAERSRSLRWLTYAQVGRFPDLIATVQERTQVRLREALADRLGRLCAAGRLRAADPVQAAEQLLALLTAPMEIRSRLGTRRVPAAEARKVAEAAVETFLCAYA</sequence>
<dbReference type="PRINTS" id="PR00455">
    <property type="entry name" value="HTHTETR"/>
</dbReference>
<dbReference type="InterPro" id="IPR039536">
    <property type="entry name" value="TetR_C_Proteobacteria"/>
</dbReference>
<organism evidence="4 5">
    <name type="scientific">Fodinicola feengrottensis</name>
    <dbReference type="NCBI Taxonomy" id="435914"/>
    <lineage>
        <taxon>Bacteria</taxon>
        <taxon>Bacillati</taxon>
        <taxon>Actinomycetota</taxon>
        <taxon>Actinomycetes</taxon>
        <taxon>Mycobacteriales</taxon>
        <taxon>Fodinicola</taxon>
    </lineage>
</organism>
<proteinExistence type="predicted"/>
<dbReference type="RefSeq" id="WP_344306582.1">
    <property type="nucleotide sequence ID" value="NZ_BAAANY010000001.1"/>
</dbReference>
<gene>
    <name evidence="4" type="ORF">GCM10009765_04380</name>
</gene>
<dbReference type="Pfam" id="PF14246">
    <property type="entry name" value="TetR_C_7"/>
    <property type="match status" value="1"/>
</dbReference>
<dbReference type="PROSITE" id="PS50977">
    <property type="entry name" value="HTH_TETR_2"/>
    <property type="match status" value="1"/>
</dbReference>
<dbReference type="PANTHER" id="PTHR30055:SF146">
    <property type="entry name" value="HTH-TYPE TRANSCRIPTIONAL DUAL REGULATOR CECR"/>
    <property type="match status" value="1"/>
</dbReference>
<evidence type="ECO:0000256" key="1">
    <source>
        <dbReference type="ARBA" id="ARBA00023125"/>
    </source>
</evidence>
<dbReference type="InterPro" id="IPR001647">
    <property type="entry name" value="HTH_TetR"/>
</dbReference>
<name>A0ABN2FSW3_9ACTN</name>
<dbReference type="InterPro" id="IPR036271">
    <property type="entry name" value="Tet_transcr_reg_TetR-rel_C_sf"/>
</dbReference>
<dbReference type="Gene3D" id="1.10.10.60">
    <property type="entry name" value="Homeodomain-like"/>
    <property type="match status" value="1"/>
</dbReference>
<dbReference type="SUPFAM" id="SSF48498">
    <property type="entry name" value="Tetracyclin repressor-like, C-terminal domain"/>
    <property type="match status" value="1"/>
</dbReference>
<dbReference type="Proteomes" id="UP001500618">
    <property type="component" value="Unassembled WGS sequence"/>
</dbReference>
<keyword evidence="5" id="KW-1185">Reference proteome</keyword>
<evidence type="ECO:0000256" key="2">
    <source>
        <dbReference type="PROSITE-ProRule" id="PRU00335"/>
    </source>
</evidence>
<feature type="DNA-binding region" description="H-T-H motif" evidence="2">
    <location>
        <begin position="30"/>
        <end position="49"/>
    </location>
</feature>
<evidence type="ECO:0000313" key="4">
    <source>
        <dbReference type="EMBL" id="GAA1658046.1"/>
    </source>
</evidence>
<feature type="domain" description="HTH tetR-type" evidence="3">
    <location>
        <begin position="7"/>
        <end position="67"/>
    </location>
</feature>
<dbReference type="Pfam" id="PF00440">
    <property type="entry name" value="TetR_N"/>
    <property type="match status" value="1"/>
</dbReference>
<dbReference type="PANTHER" id="PTHR30055">
    <property type="entry name" value="HTH-TYPE TRANSCRIPTIONAL REGULATOR RUTR"/>
    <property type="match status" value="1"/>
</dbReference>
<dbReference type="Gene3D" id="1.10.357.10">
    <property type="entry name" value="Tetracycline Repressor, domain 2"/>
    <property type="match status" value="1"/>
</dbReference>
<dbReference type="EMBL" id="BAAANY010000001">
    <property type="protein sequence ID" value="GAA1658046.1"/>
    <property type="molecule type" value="Genomic_DNA"/>
</dbReference>
<reference evidence="4 5" key="1">
    <citation type="journal article" date="2019" name="Int. J. Syst. Evol. Microbiol.">
        <title>The Global Catalogue of Microorganisms (GCM) 10K type strain sequencing project: providing services to taxonomists for standard genome sequencing and annotation.</title>
        <authorList>
            <consortium name="The Broad Institute Genomics Platform"/>
            <consortium name="The Broad Institute Genome Sequencing Center for Infectious Disease"/>
            <person name="Wu L."/>
            <person name="Ma J."/>
        </authorList>
    </citation>
    <scope>NUCLEOTIDE SEQUENCE [LARGE SCALE GENOMIC DNA]</scope>
    <source>
        <strain evidence="4 5">JCM 14718</strain>
    </source>
</reference>
<dbReference type="InterPro" id="IPR009057">
    <property type="entry name" value="Homeodomain-like_sf"/>
</dbReference>
<protein>
    <submittedName>
        <fullName evidence="4">TetR/AcrR family transcriptional regulator</fullName>
    </submittedName>
</protein>
<dbReference type="InterPro" id="IPR050109">
    <property type="entry name" value="HTH-type_TetR-like_transc_reg"/>
</dbReference>
<accession>A0ABN2FSW3</accession>